<keyword evidence="3 5" id="KW-0493">Microtubule</keyword>
<dbReference type="Gene3D" id="1.20.120.1900">
    <property type="entry name" value="Gamma-tubulin complex, C-terminal domain"/>
    <property type="match status" value="1"/>
</dbReference>
<proteinExistence type="inferred from homology"/>
<feature type="domain" description="Gamma tubulin complex component C-terminal" evidence="7">
    <location>
        <begin position="603"/>
        <end position="909"/>
    </location>
</feature>
<dbReference type="GO" id="GO:0000922">
    <property type="term" value="C:spindle pole"/>
    <property type="evidence" value="ECO:0007669"/>
    <property type="project" value="InterPro"/>
</dbReference>
<organism evidence="8 9">
    <name type="scientific">Halocaridina rubra</name>
    <name type="common">Hawaiian red shrimp</name>
    <dbReference type="NCBI Taxonomy" id="373956"/>
    <lineage>
        <taxon>Eukaryota</taxon>
        <taxon>Metazoa</taxon>
        <taxon>Ecdysozoa</taxon>
        <taxon>Arthropoda</taxon>
        <taxon>Crustacea</taxon>
        <taxon>Multicrustacea</taxon>
        <taxon>Malacostraca</taxon>
        <taxon>Eumalacostraca</taxon>
        <taxon>Eucarida</taxon>
        <taxon>Decapoda</taxon>
        <taxon>Pleocyemata</taxon>
        <taxon>Caridea</taxon>
        <taxon>Atyoidea</taxon>
        <taxon>Atyidae</taxon>
        <taxon>Halocaridina</taxon>
    </lineage>
</organism>
<dbReference type="Pfam" id="PF04130">
    <property type="entry name" value="GCP_C_terminal"/>
    <property type="match status" value="1"/>
</dbReference>
<evidence type="ECO:0000256" key="5">
    <source>
        <dbReference type="RuleBase" id="RU363050"/>
    </source>
</evidence>
<dbReference type="GO" id="GO:0043015">
    <property type="term" value="F:gamma-tubulin binding"/>
    <property type="evidence" value="ECO:0007669"/>
    <property type="project" value="InterPro"/>
</dbReference>
<dbReference type="GO" id="GO:0000930">
    <property type="term" value="C:gamma-tubulin complex"/>
    <property type="evidence" value="ECO:0007669"/>
    <property type="project" value="TreeGrafter"/>
</dbReference>
<evidence type="ECO:0000256" key="3">
    <source>
        <dbReference type="ARBA" id="ARBA00022701"/>
    </source>
</evidence>
<protein>
    <recommendedName>
        <fullName evidence="5">Gamma-tubulin complex component</fullName>
    </recommendedName>
</protein>
<dbReference type="InterPro" id="IPR042241">
    <property type="entry name" value="GCP_C_sf"/>
</dbReference>
<dbReference type="GO" id="GO:0051011">
    <property type="term" value="F:microtubule minus-end binding"/>
    <property type="evidence" value="ECO:0007669"/>
    <property type="project" value="TreeGrafter"/>
</dbReference>
<reference evidence="8 9" key="1">
    <citation type="submission" date="2023-11" db="EMBL/GenBank/DDBJ databases">
        <title>Halocaridina rubra genome assembly.</title>
        <authorList>
            <person name="Smith C."/>
        </authorList>
    </citation>
    <scope>NUCLEOTIDE SEQUENCE [LARGE SCALE GENOMIC DNA]</scope>
    <source>
        <strain evidence="8">EP-1</strain>
        <tissue evidence="8">Whole</tissue>
    </source>
</reference>
<gene>
    <name evidence="8" type="ORF">SK128_027686</name>
</gene>
<dbReference type="GO" id="GO:0031122">
    <property type="term" value="P:cytoplasmic microtubule organization"/>
    <property type="evidence" value="ECO:0007669"/>
    <property type="project" value="TreeGrafter"/>
</dbReference>
<feature type="coiled-coil region" evidence="6">
    <location>
        <begin position="6"/>
        <end position="98"/>
    </location>
</feature>
<evidence type="ECO:0000313" key="8">
    <source>
        <dbReference type="EMBL" id="KAK7078924.1"/>
    </source>
</evidence>
<evidence type="ECO:0000259" key="7">
    <source>
        <dbReference type="Pfam" id="PF04130"/>
    </source>
</evidence>
<dbReference type="Proteomes" id="UP001381693">
    <property type="component" value="Unassembled WGS sequence"/>
</dbReference>
<dbReference type="InterPro" id="IPR007259">
    <property type="entry name" value="GCP"/>
</dbReference>
<evidence type="ECO:0000256" key="6">
    <source>
        <dbReference type="SAM" id="Coils"/>
    </source>
</evidence>
<comment type="similarity">
    <text evidence="1 5">Belongs to the TUBGCP family.</text>
</comment>
<dbReference type="PANTHER" id="PTHR19302">
    <property type="entry name" value="GAMMA TUBULIN COMPLEX PROTEIN"/>
    <property type="match status" value="1"/>
</dbReference>
<dbReference type="GO" id="GO:0051225">
    <property type="term" value="P:spindle assembly"/>
    <property type="evidence" value="ECO:0007669"/>
    <property type="project" value="TreeGrafter"/>
</dbReference>
<accession>A0AAN9A9A8</accession>
<dbReference type="EMBL" id="JAXCGZ010007625">
    <property type="protein sequence ID" value="KAK7078924.1"/>
    <property type="molecule type" value="Genomic_DNA"/>
</dbReference>
<dbReference type="GO" id="GO:0000278">
    <property type="term" value="P:mitotic cell cycle"/>
    <property type="evidence" value="ECO:0007669"/>
    <property type="project" value="TreeGrafter"/>
</dbReference>
<dbReference type="PANTHER" id="PTHR19302:SF70">
    <property type="entry name" value="GAMMA-TUBULIN COMPLEX COMPONENT 6"/>
    <property type="match status" value="1"/>
</dbReference>
<dbReference type="GO" id="GO:0005874">
    <property type="term" value="C:microtubule"/>
    <property type="evidence" value="ECO:0007669"/>
    <property type="project" value="UniProtKB-KW"/>
</dbReference>
<evidence type="ECO:0000313" key="9">
    <source>
        <dbReference type="Proteomes" id="UP001381693"/>
    </source>
</evidence>
<dbReference type="GO" id="GO:0051321">
    <property type="term" value="P:meiotic cell cycle"/>
    <property type="evidence" value="ECO:0007669"/>
    <property type="project" value="TreeGrafter"/>
</dbReference>
<keyword evidence="2 5" id="KW-0963">Cytoplasm</keyword>
<evidence type="ECO:0000256" key="2">
    <source>
        <dbReference type="ARBA" id="ARBA00022490"/>
    </source>
</evidence>
<comment type="caution">
    <text evidence="8">The sequence shown here is derived from an EMBL/GenBank/DDBJ whole genome shotgun (WGS) entry which is preliminary data.</text>
</comment>
<keyword evidence="6" id="KW-0175">Coiled coil</keyword>
<keyword evidence="9" id="KW-1185">Reference proteome</keyword>
<name>A0AAN9A9A8_HALRR</name>
<evidence type="ECO:0000256" key="4">
    <source>
        <dbReference type="ARBA" id="ARBA00023212"/>
    </source>
</evidence>
<keyword evidence="4 5" id="KW-0206">Cytoskeleton</keyword>
<dbReference type="InterPro" id="IPR040457">
    <property type="entry name" value="GCP_C"/>
</dbReference>
<comment type="subcellular location">
    <subcellularLocation>
        <location evidence="5">Cytoplasm</location>
        <location evidence="5">Cytoskeleton</location>
        <location evidence="5">Microtubule organizing center</location>
    </subcellularLocation>
</comment>
<sequence>MAEKQREEKKRLLATATREHADAIKEIERKLNAARQKEIERKQHKLTELKQEMEKANEYKKEQIKRQLEDDRKIAMEQEEINKRRDEQEAKLRAQIEEYFHKVIKLAERRELLARWKMVRCQLHESRKKFLLNYEWTAEPSEDVSSKLETVKEVKFSSMKIEVQSVFDEGKKHSGINENIGLEVIDGDQAGYADPSPTDESTSGYEMTLSKMSTSSDFVDTPHDEAIPDLEIDPEKSNAQIPDGKIVNSVKVKLFDNEGKHDDPKLYAKLNQQRVLREEYDLENGSNRDIDYGDANANFVSGEAEQVDDIIADVDDEENGNVERDIQLFDDINSNLRQSSTSDVQYKEPLTVGTRFTVDVEDDSNGNLCIPSYTDVLQSYRERRAEAAAIKKKVLSQEYLGAFSSKNSDNVRLSKPVHSSEALANKKKVLDVECGPSNLDERKFEDATDTISYSRQTSGSSVSSIRSCLSYDRQTSASTVFYTPDEERPVLIDQEPVSPVSLDLSEMPSTEEQFAPAPCTVKPDAYTQYDFILRAEKVPALDGRPSSTVENIRKSIETLPCISSGDLACFPVNFIRSIRTHLAIQSRLVNSCLLSEVLVQESLLGHFAALRSFLLLQDAHFAHALIFNLHSKIESAEKPASVLNPGLLNRILSDSISESCGSSRPFADNLSFAMVDTPTTFTNQTTVLNCVELRYQVKWPHSLILDHNIMILYTRLGKFLASLHYTVWAADDIFCYTTYLSREDREGKLVKCREFHQLCLYVHQMHHFILVIQAYVINQVHQTSLANFEDKLLKKVSSLDELYSLHSELLNAIVSRCFLNENGAGVLKLIQKMFALMLQFRVQLKSHRWQTSRLSVKLQHPAFPAMQETYQEFKKYAVHLHKMLLRVVECHRLEHIQDIITRLDFNDYYSTLK</sequence>
<evidence type="ECO:0000256" key="1">
    <source>
        <dbReference type="ARBA" id="ARBA00010337"/>
    </source>
</evidence>
<dbReference type="AlphaFoldDB" id="A0AAN9A9A8"/>
<dbReference type="GO" id="GO:0007020">
    <property type="term" value="P:microtubule nucleation"/>
    <property type="evidence" value="ECO:0007669"/>
    <property type="project" value="InterPro"/>
</dbReference>